<evidence type="ECO:0000313" key="1">
    <source>
        <dbReference type="EMBL" id="AKV02635.1"/>
    </source>
</evidence>
<organism evidence="1 2">
    <name type="scientific">Labilithrix luteola</name>
    <dbReference type="NCBI Taxonomy" id="1391654"/>
    <lineage>
        <taxon>Bacteria</taxon>
        <taxon>Pseudomonadati</taxon>
        <taxon>Myxococcota</taxon>
        <taxon>Polyangia</taxon>
        <taxon>Polyangiales</taxon>
        <taxon>Labilitrichaceae</taxon>
        <taxon>Labilithrix</taxon>
    </lineage>
</organism>
<accession>A0A0K1QB47</accession>
<dbReference type="Proteomes" id="UP000064967">
    <property type="component" value="Chromosome"/>
</dbReference>
<name>A0A0K1QB47_9BACT</name>
<dbReference type="STRING" id="1391654.AKJ09_09298"/>
<proteinExistence type="predicted"/>
<protein>
    <submittedName>
        <fullName evidence="1">Uncharacterized protein</fullName>
    </submittedName>
</protein>
<evidence type="ECO:0000313" key="2">
    <source>
        <dbReference type="Proteomes" id="UP000064967"/>
    </source>
</evidence>
<dbReference type="EMBL" id="CP012333">
    <property type="protein sequence ID" value="AKV02635.1"/>
    <property type="molecule type" value="Genomic_DNA"/>
</dbReference>
<dbReference type="KEGG" id="llu:AKJ09_09298"/>
<dbReference type="AlphaFoldDB" id="A0A0K1QB47"/>
<gene>
    <name evidence="1" type="ORF">AKJ09_09298</name>
</gene>
<reference evidence="1 2" key="1">
    <citation type="submission" date="2015-08" db="EMBL/GenBank/DDBJ databases">
        <authorList>
            <person name="Babu N.S."/>
            <person name="Beckwith C.J."/>
            <person name="Beseler K.G."/>
            <person name="Brison A."/>
            <person name="Carone J.V."/>
            <person name="Caskin T.P."/>
            <person name="Diamond M."/>
            <person name="Durham M.E."/>
            <person name="Foxe J.M."/>
            <person name="Go M."/>
            <person name="Henderson B.A."/>
            <person name="Jones I.B."/>
            <person name="McGettigan J.A."/>
            <person name="Micheletti S.J."/>
            <person name="Nasrallah M.E."/>
            <person name="Ortiz D."/>
            <person name="Piller C.R."/>
            <person name="Privatt S.R."/>
            <person name="Schneider S.L."/>
            <person name="Sharp S."/>
            <person name="Smith T.C."/>
            <person name="Stanton J.D."/>
            <person name="Ullery H.E."/>
            <person name="Wilson R.J."/>
            <person name="Serrano M.G."/>
            <person name="Buck G."/>
            <person name="Lee V."/>
            <person name="Wang Y."/>
            <person name="Carvalho R."/>
            <person name="Voegtly L."/>
            <person name="Shi R."/>
            <person name="Duckworth R."/>
            <person name="Johnson A."/>
            <person name="Loviza R."/>
            <person name="Walstead R."/>
            <person name="Shah Z."/>
            <person name="Kiflezghi M."/>
            <person name="Wade K."/>
            <person name="Ball S.L."/>
            <person name="Bradley K.W."/>
            <person name="Asai D.J."/>
            <person name="Bowman C.A."/>
            <person name="Russell D.A."/>
            <person name="Pope W.H."/>
            <person name="Jacobs-Sera D."/>
            <person name="Hendrix R.W."/>
            <person name="Hatfull G.F."/>
        </authorList>
    </citation>
    <scope>NUCLEOTIDE SEQUENCE [LARGE SCALE GENOMIC DNA]</scope>
    <source>
        <strain evidence="1 2">DSM 27648</strain>
    </source>
</reference>
<keyword evidence="2" id="KW-1185">Reference proteome</keyword>
<sequence length="43" mass="4778">MFNGSLGPTIMNDAPRTLSRCRLVLRKALLEHAASESERLQHG</sequence>